<evidence type="ECO:0000256" key="6">
    <source>
        <dbReference type="PROSITE-ProRule" id="PRU01091"/>
    </source>
</evidence>
<dbReference type="SMART" id="SM01043">
    <property type="entry name" value="BTAD"/>
    <property type="match status" value="1"/>
</dbReference>
<evidence type="ECO:0000259" key="7">
    <source>
        <dbReference type="PROSITE" id="PS51755"/>
    </source>
</evidence>
<dbReference type="AlphaFoldDB" id="A0A1E7M1C8"/>
<dbReference type="Pfam" id="PF03704">
    <property type="entry name" value="BTAD"/>
    <property type="match status" value="1"/>
</dbReference>
<dbReference type="PANTHER" id="PTHR35807:SF1">
    <property type="entry name" value="TRANSCRIPTIONAL REGULATOR REDD"/>
    <property type="match status" value="1"/>
</dbReference>
<evidence type="ECO:0000256" key="5">
    <source>
        <dbReference type="ARBA" id="ARBA00023163"/>
    </source>
</evidence>
<dbReference type="InterPro" id="IPR011990">
    <property type="entry name" value="TPR-like_helical_dom_sf"/>
</dbReference>
<dbReference type="GO" id="GO:0000160">
    <property type="term" value="P:phosphorelay signal transduction system"/>
    <property type="evidence" value="ECO:0007669"/>
    <property type="project" value="UniProtKB-KW"/>
</dbReference>
<evidence type="ECO:0000256" key="2">
    <source>
        <dbReference type="ARBA" id="ARBA00023012"/>
    </source>
</evidence>
<feature type="DNA-binding region" description="OmpR/PhoB-type" evidence="6">
    <location>
        <begin position="1"/>
        <end position="98"/>
    </location>
</feature>
<dbReference type="InterPro" id="IPR001867">
    <property type="entry name" value="OmpR/PhoB-type_DNA-bd"/>
</dbReference>
<keyword evidence="3" id="KW-0805">Transcription regulation</keyword>
<dbReference type="SUPFAM" id="SSF48452">
    <property type="entry name" value="TPR-like"/>
    <property type="match status" value="1"/>
</dbReference>
<dbReference type="EMBL" id="LJGZ01000005">
    <property type="protein sequence ID" value="OEV22168.1"/>
    <property type="molecule type" value="Genomic_DNA"/>
</dbReference>
<evidence type="ECO:0000256" key="1">
    <source>
        <dbReference type="ARBA" id="ARBA00005820"/>
    </source>
</evidence>
<evidence type="ECO:0000256" key="3">
    <source>
        <dbReference type="ARBA" id="ARBA00023015"/>
    </source>
</evidence>
<dbReference type="Gene3D" id="1.10.10.10">
    <property type="entry name" value="Winged helix-like DNA-binding domain superfamily/Winged helix DNA-binding domain"/>
    <property type="match status" value="1"/>
</dbReference>
<dbReference type="Gene3D" id="1.25.40.10">
    <property type="entry name" value="Tetratricopeptide repeat domain"/>
    <property type="match status" value="1"/>
</dbReference>
<dbReference type="PANTHER" id="PTHR35807">
    <property type="entry name" value="TRANSCRIPTIONAL REGULATOR REDD-RELATED"/>
    <property type="match status" value="1"/>
</dbReference>
<name>A0A1E7M1C8_9ACTN</name>
<dbReference type="Proteomes" id="UP000175971">
    <property type="component" value="Unassembled WGS sequence"/>
</dbReference>
<reference evidence="8 9" key="1">
    <citation type="journal article" date="2016" name="Front. Microbiol.">
        <title>Comparative Genomics Analysis of Streptomyces Species Reveals Their Adaptation to the Marine Environment and Their Diversity at the Genomic Level.</title>
        <authorList>
            <person name="Tian X."/>
            <person name="Zhang Z."/>
            <person name="Yang T."/>
            <person name="Chen M."/>
            <person name="Li J."/>
            <person name="Chen F."/>
            <person name="Yang J."/>
            <person name="Li W."/>
            <person name="Zhang B."/>
            <person name="Zhang Z."/>
            <person name="Wu J."/>
            <person name="Zhang C."/>
            <person name="Long L."/>
            <person name="Xiao J."/>
        </authorList>
    </citation>
    <scope>NUCLEOTIDE SEQUENCE [LARGE SCALE GENOMIC DNA]</scope>
    <source>
        <strain evidence="8 9">SCSIO M10372</strain>
    </source>
</reference>
<dbReference type="InterPro" id="IPR016032">
    <property type="entry name" value="Sig_transdc_resp-reg_C-effctor"/>
</dbReference>
<gene>
    <name evidence="8" type="ORF">AN221_04565</name>
</gene>
<dbReference type="SUPFAM" id="SSF46894">
    <property type="entry name" value="C-terminal effector domain of the bipartite response regulators"/>
    <property type="match status" value="1"/>
</dbReference>
<dbReference type="GO" id="GO:0003677">
    <property type="term" value="F:DNA binding"/>
    <property type="evidence" value="ECO:0007669"/>
    <property type="project" value="UniProtKB-UniRule"/>
</dbReference>
<dbReference type="CDD" id="cd15831">
    <property type="entry name" value="BTAD"/>
    <property type="match status" value="1"/>
</dbReference>
<evidence type="ECO:0000313" key="9">
    <source>
        <dbReference type="Proteomes" id="UP000175971"/>
    </source>
</evidence>
<dbReference type="RefSeq" id="WP_070199876.1">
    <property type="nucleotide sequence ID" value="NZ_LJGZ01000005.1"/>
</dbReference>
<keyword evidence="2" id="KW-0902">Two-component regulatory system</keyword>
<dbReference type="PROSITE" id="PS51755">
    <property type="entry name" value="OMPR_PHOB"/>
    <property type="match status" value="1"/>
</dbReference>
<evidence type="ECO:0000256" key="4">
    <source>
        <dbReference type="ARBA" id="ARBA00023125"/>
    </source>
</evidence>
<evidence type="ECO:0000313" key="8">
    <source>
        <dbReference type="EMBL" id="OEV22168.1"/>
    </source>
</evidence>
<dbReference type="InterPro" id="IPR036388">
    <property type="entry name" value="WH-like_DNA-bd_sf"/>
</dbReference>
<sequence>MKFHLLGPFEITTENGRSILPPTPKASQVLALLLTRPKEIVPVDALIQELWAENPPRSALTTLQTYVYHLRKILVGEGLAGAGERILITRSPGYLIDPTGHGLDTREFEELVKSGRRAADRGHLELAARTLGDALDIWTGPALANISTGRVLNGYTMYLEELRVRAVERRIEALKKLGNERDLIPELCALSQQYPLNEWFHAQLIDALNNCGRRAEALKVYRDLWRSLDDELGIEPSPDVQRLHHEVLNPVARSGRAA</sequence>
<keyword evidence="4 6" id="KW-0238">DNA-binding</keyword>
<dbReference type="PATRIC" id="fig|518642.7.peg.6358"/>
<dbReference type="Pfam" id="PF00486">
    <property type="entry name" value="Trans_reg_C"/>
    <property type="match status" value="1"/>
</dbReference>
<dbReference type="OrthoDB" id="4336084at2"/>
<dbReference type="InterPro" id="IPR051677">
    <property type="entry name" value="AfsR-DnrI-RedD_regulator"/>
</dbReference>
<organism evidence="8 9">
    <name type="scientific">Streptomyces nanshensis</name>
    <dbReference type="NCBI Taxonomy" id="518642"/>
    <lineage>
        <taxon>Bacteria</taxon>
        <taxon>Bacillati</taxon>
        <taxon>Actinomycetota</taxon>
        <taxon>Actinomycetes</taxon>
        <taxon>Kitasatosporales</taxon>
        <taxon>Streptomycetaceae</taxon>
        <taxon>Streptomyces</taxon>
    </lineage>
</organism>
<accession>A0A1E7M1C8</accession>
<comment type="similarity">
    <text evidence="1">Belongs to the AfsR/DnrI/RedD regulatory family.</text>
</comment>
<keyword evidence="5" id="KW-0804">Transcription</keyword>
<dbReference type="GO" id="GO:0006355">
    <property type="term" value="P:regulation of DNA-templated transcription"/>
    <property type="evidence" value="ECO:0007669"/>
    <property type="project" value="InterPro"/>
</dbReference>
<dbReference type="SMART" id="SM00862">
    <property type="entry name" value="Trans_reg_C"/>
    <property type="match status" value="1"/>
</dbReference>
<protein>
    <submittedName>
        <fullName evidence="8">Transcriptional regulator</fullName>
    </submittedName>
</protein>
<comment type="caution">
    <text evidence="8">The sequence shown here is derived from an EMBL/GenBank/DDBJ whole genome shotgun (WGS) entry which is preliminary data.</text>
</comment>
<dbReference type="InterPro" id="IPR005158">
    <property type="entry name" value="BTAD"/>
</dbReference>
<keyword evidence="9" id="KW-1185">Reference proteome</keyword>
<proteinExistence type="inferred from homology"/>
<feature type="domain" description="OmpR/PhoB-type" evidence="7">
    <location>
        <begin position="1"/>
        <end position="98"/>
    </location>
</feature>